<dbReference type="Proteomes" id="UP000235023">
    <property type="component" value="Unassembled WGS sequence"/>
</dbReference>
<organism evidence="3 4">
    <name type="scientific">Aspergillus taichungensis</name>
    <dbReference type="NCBI Taxonomy" id="482145"/>
    <lineage>
        <taxon>Eukaryota</taxon>
        <taxon>Fungi</taxon>
        <taxon>Dikarya</taxon>
        <taxon>Ascomycota</taxon>
        <taxon>Pezizomycotina</taxon>
        <taxon>Eurotiomycetes</taxon>
        <taxon>Eurotiomycetidae</taxon>
        <taxon>Eurotiales</taxon>
        <taxon>Aspergillaceae</taxon>
        <taxon>Aspergillus</taxon>
        <taxon>Aspergillus subgen. Circumdati</taxon>
    </lineage>
</organism>
<keyword evidence="1" id="KW-0472">Membrane</keyword>
<keyword evidence="1" id="KW-1133">Transmembrane helix</keyword>
<reference evidence="4" key="1">
    <citation type="submission" date="2017-12" db="EMBL/GenBank/DDBJ databases">
        <authorList>
            <consortium name="DOE Joint Genome Institute"/>
            <person name="Mondo S.J."/>
            <person name="Kjaerbolling I."/>
            <person name="Vesth T.C."/>
            <person name="Frisvad J.C."/>
            <person name="Nybo J.L."/>
            <person name="Theobald S."/>
            <person name="Kuo A."/>
            <person name="Bowyer P."/>
            <person name="Matsuda Y."/>
            <person name="Lyhne E.K."/>
            <person name="Kogle M.E."/>
            <person name="Clum A."/>
            <person name="Lipzen A."/>
            <person name="Salamov A."/>
            <person name="Ngan C.Y."/>
            <person name="Daum C."/>
            <person name="Chiniquy J."/>
            <person name="Barry K."/>
            <person name="LaButti K."/>
            <person name="Haridas S."/>
            <person name="Simmons B.A."/>
            <person name="Magnuson J.K."/>
            <person name="Mortensen U.H."/>
            <person name="Larsen T.O."/>
            <person name="Grigoriev I.V."/>
            <person name="Baker S.E."/>
            <person name="Andersen M.R."/>
            <person name="Nordberg H.P."/>
            <person name="Cantor M.N."/>
            <person name="Hua S.X."/>
        </authorList>
    </citation>
    <scope>NUCLEOTIDE SEQUENCE [LARGE SCALE GENOMIC DNA]</scope>
    <source>
        <strain evidence="4">IBT 19404</strain>
    </source>
</reference>
<dbReference type="EMBL" id="KZ559574">
    <property type="protein sequence ID" value="PLN78576.1"/>
    <property type="molecule type" value="Genomic_DNA"/>
</dbReference>
<dbReference type="InterPro" id="IPR050464">
    <property type="entry name" value="Zeta_carotene_desat/Oxidored"/>
</dbReference>
<dbReference type="Pfam" id="PF13450">
    <property type="entry name" value="NAD_binding_8"/>
    <property type="match status" value="1"/>
</dbReference>
<dbReference type="PANTHER" id="PTHR42923:SF42">
    <property type="entry name" value="AMINE OXIDASE DOMAIN-CONTAINING PROTEIN"/>
    <property type="match status" value="1"/>
</dbReference>
<evidence type="ECO:0000259" key="2">
    <source>
        <dbReference type="Pfam" id="PF01593"/>
    </source>
</evidence>
<dbReference type="Gene3D" id="3.50.50.60">
    <property type="entry name" value="FAD/NAD(P)-binding domain"/>
    <property type="match status" value="2"/>
</dbReference>
<dbReference type="SUPFAM" id="SSF51905">
    <property type="entry name" value="FAD/NAD(P)-binding domain"/>
    <property type="match status" value="1"/>
</dbReference>
<dbReference type="InterPro" id="IPR002937">
    <property type="entry name" value="Amino_oxidase"/>
</dbReference>
<dbReference type="AlphaFoldDB" id="A0A2J5HNC1"/>
<accession>A0A2J5HNC1</accession>
<feature type="transmembrane region" description="Helical" evidence="1">
    <location>
        <begin position="139"/>
        <end position="163"/>
    </location>
</feature>
<dbReference type="Pfam" id="PF01593">
    <property type="entry name" value="Amino_oxidase"/>
    <property type="match status" value="1"/>
</dbReference>
<dbReference type="OrthoDB" id="5977668at2759"/>
<dbReference type="PANTHER" id="PTHR42923">
    <property type="entry name" value="PROTOPORPHYRINOGEN OXIDASE"/>
    <property type="match status" value="1"/>
</dbReference>
<evidence type="ECO:0000313" key="4">
    <source>
        <dbReference type="Proteomes" id="UP000235023"/>
    </source>
</evidence>
<feature type="domain" description="Amine oxidase" evidence="2">
    <location>
        <begin position="219"/>
        <end position="297"/>
    </location>
</feature>
<keyword evidence="4" id="KW-1185">Reference proteome</keyword>
<dbReference type="InterPro" id="IPR036188">
    <property type="entry name" value="FAD/NAD-bd_sf"/>
</dbReference>
<sequence>MGGQSKKSVAVIGSGMAGLVSAYLLQNDRQQRFTVEVFEMQDQLSLDSASYTVPPGSDDDDNDGSPPCRIDIPMRALDNGFHNNLKRMYDYLDIKYSSPKFIYPLSSISTDRGNKKSPYYIHSSSNHMVPPLRPEGRGYVTWILQMVFLAVCYFWFTTCCFLVRPKPATKSREDESFRQYLARIRLPRRFIKDYLLPLMSSITTCPHDALLEFPAIDCTEYARRTYRQPHYTVDGGVQNVQTRITNGQTVRLGATVTAVETIGAKVRVTWTDESNKDSRSNDFDHVIMAVTPNVISAIYKPLQDTLGSIPVTSGESVVHRDLSTIPNCDRALRKIAQRSQPSAKQPQLLHICSNDSSTESTHTYSSSILVTNFPITPIDPSKVLHRARLARVLRTPGSRKIVNRIFDADHVGASKKDDEWVWRNGDGNVWLAGAWCWDGMVLLEGCVVSAMRVATSLGVDVPWMAEE</sequence>
<protein>
    <recommendedName>
        <fullName evidence="2">Amine oxidase domain-containing protein</fullName>
    </recommendedName>
</protein>
<gene>
    <name evidence="3" type="ORF">BDW42DRAFT_174620</name>
</gene>
<evidence type="ECO:0000256" key="1">
    <source>
        <dbReference type="SAM" id="Phobius"/>
    </source>
</evidence>
<dbReference type="GO" id="GO:0016491">
    <property type="term" value="F:oxidoreductase activity"/>
    <property type="evidence" value="ECO:0007669"/>
    <property type="project" value="InterPro"/>
</dbReference>
<keyword evidence="1" id="KW-0812">Transmembrane</keyword>
<proteinExistence type="predicted"/>
<name>A0A2J5HNC1_9EURO</name>
<evidence type="ECO:0000313" key="3">
    <source>
        <dbReference type="EMBL" id="PLN78576.1"/>
    </source>
</evidence>